<dbReference type="EMBL" id="JANQDL010000082">
    <property type="protein sequence ID" value="MDH6064485.1"/>
    <property type="molecule type" value="Genomic_DNA"/>
</dbReference>
<dbReference type="Proteomes" id="UP001159370">
    <property type="component" value="Unassembled WGS sequence"/>
</dbReference>
<proteinExistence type="predicted"/>
<evidence type="ECO:0000313" key="4">
    <source>
        <dbReference type="Proteomes" id="UP001159370"/>
    </source>
</evidence>
<dbReference type="InterPro" id="IPR010095">
    <property type="entry name" value="Cas12f1-like_TNB"/>
</dbReference>
<dbReference type="GO" id="GO:0003677">
    <property type="term" value="F:DNA binding"/>
    <property type="evidence" value="ECO:0007669"/>
    <property type="project" value="UniProtKB-KW"/>
</dbReference>
<dbReference type="AlphaFoldDB" id="A0AA43KFR2"/>
<accession>A0AA43KFR2</accession>
<comment type="caution">
    <text evidence="3">The sequence shown here is derived from an EMBL/GenBank/DDBJ whole genome shotgun (WGS) entry which is preliminary data.</text>
</comment>
<evidence type="ECO:0000256" key="1">
    <source>
        <dbReference type="ARBA" id="ARBA00023125"/>
    </source>
</evidence>
<feature type="domain" description="Cas12f1-like TNB" evidence="2">
    <location>
        <begin position="4"/>
        <end position="33"/>
    </location>
</feature>
<gene>
    <name evidence="3" type="ORF">NWP23_12045</name>
</gene>
<dbReference type="GeneID" id="83685586"/>
<sequence length="33" mass="3543">MGGSSQTNCSGERLFQCQNCGFECDRDLSAAIN</sequence>
<protein>
    <submittedName>
        <fullName evidence="3">Transposase</fullName>
    </submittedName>
</protein>
<reference evidence="3 4" key="1">
    <citation type="journal article" date="2023" name="J. Phycol.">
        <title>Chrysosporum ovalisporum is synonymous with the true-branching cyanobacterium Umezakia natans (Nostocales/Aphanizomenonaceae).</title>
        <authorList>
            <person name="McGregor G.B."/>
            <person name="Sendall B.C."/>
            <person name="Niiyama Y."/>
            <person name="Tuji A."/>
            <person name="Willis A."/>
        </authorList>
    </citation>
    <scope>NUCLEOTIDE SEQUENCE [LARGE SCALE GENOMIC DNA]</scope>
    <source>
        <strain evidence="3 4">FSS-62</strain>
    </source>
</reference>
<evidence type="ECO:0000313" key="3">
    <source>
        <dbReference type="EMBL" id="MDH6064485.1"/>
    </source>
</evidence>
<name>A0AA43KFR2_9CYAN</name>
<keyword evidence="1" id="KW-0238">DNA-binding</keyword>
<dbReference type="RefSeq" id="WP_280651739.1">
    <property type="nucleotide sequence ID" value="NZ_JANQDL010000082.1"/>
</dbReference>
<evidence type="ECO:0000259" key="2">
    <source>
        <dbReference type="Pfam" id="PF07282"/>
    </source>
</evidence>
<organism evidence="3 4">
    <name type="scientific">Umezakia ovalisporum FSS-62</name>
    <dbReference type="NCBI Taxonomy" id="2971776"/>
    <lineage>
        <taxon>Bacteria</taxon>
        <taxon>Bacillati</taxon>
        <taxon>Cyanobacteriota</taxon>
        <taxon>Cyanophyceae</taxon>
        <taxon>Nostocales</taxon>
        <taxon>Nodulariaceae</taxon>
        <taxon>Umezakia</taxon>
    </lineage>
</organism>
<dbReference type="Pfam" id="PF07282">
    <property type="entry name" value="Cas12f1-like_TNB"/>
    <property type="match status" value="1"/>
</dbReference>